<organism evidence="1">
    <name type="scientific">marine metagenome</name>
    <dbReference type="NCBI Taxonomy" id="408172"/>
    <lineage>
        <taxon>unclassified sequences</taxon>
        <taxon>metagenomes</taxon>
        <taxon>ecological metagenomes</taxon>
    </lineage>
</organism>
<dbReference type="InterPro" id="IPR027417">
    <property type="entry name" value="P-loop_NTPase"/>
</dbReference>
<dbReference type="Gene3D" id="3.90.170.10">
    <property type="entry name" value="Adenylosuccinate Synthetase, subunit A, domain 3"/>
    <property type="match status" value="1"/>
</dbReference>
<dbReference type="Pfam" id="PF00709">
    <property type="entry name" value="Adenylsucc_synt"/>
    <property type="match status" value="1"/>
</dbReference>
<sequence length="57" mass="6302">FPGWKTSTSGVKNIDALPENAKKYIFAVEDFIGAKISSISTSPEREDTILIENPFDL</sequence>
<dbReference type="GO" id="GO:0004019">
    <property type="term" value="F:adenylosuccinate synthase activity"/>
    <property type="evidence" value="ECO:0007669"/>
    <property type="project" value="InterPro"/>
</dbReference>
<dbReference type="InterPro" id="IPR042111">
    <property type="entry name" value="Adenylosuccinate_synth_dom3"/>
</dbReference>
<dbReference type="AlphaFoldDB" id="A0A382LYJ7"/>
<dbReference type="GO" id="GO:0006164">
    <property type="term" value="P:purine nucleotide biosynthetic process"/>
    <property type="evidence" value="ECO:0007669"/>
    <property type="project" value="InterPro"/>
</dbReference>
<gene>
    <name evidence="1" type="ORF">METZ01_LOCUS293639</name>
</gene>
<dbReference type="InterPro" id="IPR001114">
    <property type="entry name" value="Adenylosuccinate_synthetase"/>
</dbReference>
<evidence type="ECO:0008006" key="2">
    <source>
        <dbReference type="Google" id="ProtNLM"/>
    </source>
</evidence>
<feature type="non-terminal residue" evidence="1">
    <location>
        <position position="1"/>
    </location>
</feature>
<dbReference type="GO" id="GO:0000166">
    <property type="term" value="F:nucleotide binding"/>
    <property type="evidence" value="ECO:0007669"/>
    <property type="project" value="InterPro"/>
</dbReference>
<protein>
    <recommendedName>
        <fullName evidence="2">Adenylosuccinate synthase</fullName>
    </recommendedName>
</protein>
<name>A0A382LYJ7_9ZZZZ</name>
<proteinExistence type="predicted"/>
<reference evidence="1" key="1">
    <citation type="submission" date="2018-05" db="EMBL/GenBank/DDBJ databases">
        <authorList>
            <person name="Lanie J.A."/>
            <person name="Ng W.-L."/>
            <person name="Kazmierczak K.M."/>
            <person name="Andrzejewski T.M."/>
            <person name="Davidsen T.M."/>
            <person name="Wayne K.J."/>
            <person name="Tettelin H."/>
            <person name="Glass J.I."/>
            <person name="Rusch D."/>
            <person name="Podicherti R."/>
            <person name="Tsui H.-C.T."/>
            <person name="Winkler M.E."/>
        </authorList>
    </citation>
    <scope>NUCLEOTIDE SEQUENCE</scope>
</reference>
<dbReference type="SUPFAM" id="SSF52540">
    <property type="entry name" value="P-loop containing nucleoside triphosphate hydrolases"/>
    <property type="match status" value="1"/>
</dbReference>
<evidence type="ECO:0000313" key="1">
    <source>
        <dbReference type="EMBL" id="SVC40785.1"/>
    </source>
</evidence>
<dbReference type="EMBL" id="UINC01089575">
    <property type="protein sequence ID" value="SVC40785.1"/>
    <property type="molecule type" value="Genomic_DNA"/>
</dbReference>
<accession>A0A382LYJ7</accession>